<dbReference type="GeneID" id="63849150"/>
<dbReference type="EMBL" id="ML976616">
    <property type="protein sequence ID" value="KAF1845983.1"/>
    <property type="molecule type" value="Genomic_DNA"/>
</dbReference>
<evidence type="ECO:0000256" key="2">
    <source>
        <dbReference type="SAM" id="MobiDB-lite"/>
    </source>
</evidence>
<keyword evidence="4" id="KW-1185">Reference proteome</keyword>
<dbReference type="RefSeq" id="XP_040788546.1">
    <property type="nucleotide sequence ID" value="XM_040931898.1"/>
</dbReference>
<keyword evidence="1" id="KW-0175">Coiled coil</keyword>
<evidence type="ECO:0000256" key="1">
    <source>
        <dbReference type="SAM" id="Coils"/>
    </source>
</evidence>
<feature type="region of interest" description="Disordered" evidence="2">
    <location>
        <begin position="188"/>
        <end position="216"/>
    </location>
</feature>
<organism evidence="3 4">
    <name type="scientific">Cucurbitaria berberidis CBS 394.84</name>
    <dbReference type="NCBI Taxonomy" id="1168544"/>
    <lineage>
        <taxon>Eukaryota</taxon>
        <taxon>Fungi</taxon>
        <taxon>Dikarya</taxon>
        <taxon>Ascomycota</taxon>
        <taxon>Pezizomycotina</taxon>
        <taxon>Dothideomycetes</taxon>
        <taxon>Pleosporomycetidae</taxon>
        <taxon>Pleosporales</taxon>
        <taxon>Pleosporineae</taxon>
        <taxon>Cucurbitariaceae</taxon>
        <taxon>Cucurbitaria</taxon>
    </lineage>
</organism>
<dbReference type="Proteomes" id="UP000800039">
    <property type="component" value="Unassembled WGS sequence"/>
</dbReference>
<gene>
    <name evidence="3" type="ORF">K460DRAFT_355719</name>
</gene>
<proteinExistence type="predicted"/>
<sequence>MKRRERTMFVDNSPPLHSNVQMRAVKPSDTRYELRSLREHKQLNSHADLNLRPDALDLEQLRQEVSFWRAHAKGPAGLSEVAQNFQRMQATMKAKDASQAISEQEKHDTQVKATAEREDMVSKLKQQARELDALRQDIVRLKKERNAGPKRAVYSTVPPGVDVGLFTRSKVSRKLEEVMRSADKLENDIPTPKKRRRKHKNMGALATRDRPVWALSPQRPGFGVPLDYAGEVGGVGGCEYRGRRKFPT</sequence>
<name>A0A9P4GH23_9PLEO</name>
<feature type="compositionally biased region" description="Basic residues" evidence="2">
    <location>
        <begin position="192"/>
        <end position="201"/>
    </location>
</feature>
<comment type="caution">
    <text evidence="3">The sequence shown here is derived from an EMBL/GenBank/DDBJ whole genome shotgun (WGS) entry which is preliminary data.</text>
</comment>
<feature type="coiled-coil region" evidence="1">
    <location>
        <begin position="117"/>
        <end position="144"/>
    </location>
</feature>
<evidence type="ECO:0000313" key="4">
    <source>
        <dbReference type="Proteomes" id="UP000800039"/>
    </source>
</evidence>
<accession>A0A9P4GH23</accession>
<reference evidence="3" key="1">
    <citation type="submission" date="2020-01" db="EMBL/GenBank/DDBJ databases">
        <authorList>
            <consortium name="DOE Joint Genome Institute"/>
            <person name="Haridas S."/>
            <person name="Albert R."/>
            <person name="Binder M."/>
            <person name="Bloem J."/>
            <person name="Labutti K."/>
            <person name="Salamov A."/>
            <person name="Andreopoulos B."/>
            <person name="Baker S.E."/>
            <person name="Barry K."/>
            <person name="Bills G."/>
            <person name="Bluhm B.H."/>
            <person name="Cannon C."/>
            <person name="Castanera R."/>
            <person name="Culley D.E."/>
            <person name="Daum C."/>
            <person name="Ezra D."/>
            <person name="Gonzalez J.B."/>
            <person name="Henrissat B."/>
            <person name="Kuo A."/>
            <person name="Liang C."/>
            <person name="Lipzen A."/>
            <person name="Lutzoni F."/>
            <person name="Magnuson J."/>
            <person name="Mondo S."/>
            <person name="Nolan M."/>
            <person name="Ohm R."/>
            <person name="Pangilinan J."/>
            <person name="Park H.-J."/>
            <person name="Ramirez L."/>
            <person name="Alfaro M."/>
            <person name="Sun H."/>
            <person name="Tritt A."/>
            <person name="Yoshinaga Y."/>
            <person name="Zwiers L.-H."/>
            <person name="Turgeon B.G."/>
            <person name="Goodwin S.B."/>
            <person name="Spatafora J.W."/>
            <person name="Crous P.W."/>
            <person name="Grigoriev I.V."/>
        </authorList>
    </citation>
    <scope>NUCLEOTIDE SEQUENCE</scope>
    <source>
        <strain evidence="3">CBS 394.84</strain>
    </source>
</reference>
<protein>
    <submittedName>
        <fullName evidence="3">Uncharacterized protein</fullName>
    </submittedName>
</protein>
<dbReference type="AlphaFoldDB" id="A0A9P4GH23"/>
<evidence type="ECO:0000313" key="3">
    <source>
        <dbReference type="EMBL" id="KAF1845983.1"/>
    </source>
</evidence>